<dbReference type="PANTHER" id="PTHR37860:SF1">
    <property type="match status" value="1"/>
</dbReference>
<dbReference type="EMBL" id="JBFDAA010000008">
    <property type="protein sequence ID" value="KAL1129508.1"/>
    <property type="molecule type" value="Genomic_DNA"/>
</dbReference>
<dbReference type="GO" id="GO:0032991">
    <property type="term" value="C:protein-containing complex"/>
    <property type="evidence" value="ECO:0007669"/>
    <property type="project" value="UniProtKB-ARBA"/>
</dbReference>
<sequence>ALCQRNLPGINNEVCTAAFSYIKACGSEHLPLRMPNLCTSCSLPDGTLLEEGNTHKIGGKDVPMSTDVIFIVEAKHCTKYWKEKKTLQIFMSVLGKELKNVGLINNRYGVVTFGGNGVFEHPRSIYVNNQFFTSEKNVPYIFERIPAGDGKSDIFGALRYASTLPFRPGVAKTFILFPCSTCHPANMTVEYSVISHVLMENDITLHILMNVDFHVEKQRSNKLILEISITYLVSLGTIFTGKKLHDESMSVKKFSSIFAKRIAVTAEPDSCQLCECIANSDGMQYIECLLCEYTVPEFLDFVSNFEMIRYLVLLLGIQMNFTEK</sequence>
<gene>
    <name evidence="1" type="ORF">AAG570_012453</name>
</gene>
<protein>
    <submittedName>
        <fullName evidence="1">Uncharacterized protein</fullName>
    </submittedName>
</protein>
<evidence type="ECO:0000313" key="1">
    <source>
        <dbReference type="EMBL" id="KAL1129508.1"/>
    </source>
</evidence>
<dbReference type="InterPro" id="IPR036465">
    <property type="entry name" value="vWFA_dom_sf"/>
</dbReference>
<name>A0ABD0YWD2_9HEMI</name>
<keyword evidence="2" id="KW-1185">Reference proteome</keyword>
<dbReference type="PANTHER" id="PTHR37860">
    <property type="entry name" value="AGAP008810-PA"/>
    <property type="match status" value="1"/>
</dbReference>
<accession>A0ABD0YWD2</accession>
<dbReference type="AlphaFoldDB" id="A0ABD0YWD2"/>
<dbReference type="Proteomes" id="UP001558652">
    <property type="component" value="Unassembled WGS sequence"/>
</dbReference>
<evidence type="ECO:0000313" key="2">
    <source>
        <dbReference type="Proteomes" id="UP001558652"/>
    </source>
</evidence>
<feature type="non-terminal residue" evidence="1">
    <location>
        <position position="1"/>
    </location>
</feature>
<comment type="caution">
    <text evidence="1">The sequence shown here is derived from an EMBL/GenBank/DDBJ whole genome shotgun (WGS) entry which is preliminary data.</text>
</comment>
<dbReference type="SUPFAM" id="SSF53300">
    <property type="entry name" value="vWA-like"/>
    <property type="match status" value="1"/>
</dbReference>
<organism evidence="1 2">
    <name type="scientific">Ranatra chinensis</name>
    <dbReference type="NCBI Taxonomy" id="642074"/>
    <lineage>
        <taxon>Eukaryota</taxon>
        <taxon>Metazoa</taxon>
        <taxon>Ecdysozoa</taxon>
        <taxon>Arthropoda</taxon>
        <taxon>Hexapoda</taxon>
        <taxon>Insecta</taxon>
        <taxon>Pterygota</taxon>
        <taxon>Neoptera</taxon>
        <taxon>Paraneoptera</taxon>
        <taxon>Hemiptera</taxon>
        <taxon>Heteroptera</taxon>
        <taxon>Panheteroptera</taxon>
        <taxon>Nepomorpha</taxon>
        <taxon>Nepidae</taxon>
        <taxon>Ranatrinae</taxon>
        <taxon>Ranatra</taxon>
    </lineage>
</organism>
<reference evidence="1 2" key="1">
    <citation type="submission" date="2024-07" db="EMBL/GenBank/DDBJ databases">
        <title>Chromosome-level genome assembly of the water stick insect Ranatra chinensis (Heteroptera: Nepidae).</title>
        <authorList>
            <person name="Liu X."/>
        </authorList>
    </citation>
    <scope>NUCLEOTIDE SEQUENCE [LARGE SCALE GENOMIC DNA]</scope>
    <source>
        <strain evidence="1">Cailab_2021Rc</strain>
        <tissue evidence="1">Muscle</tissue>
    </source>
</reference>
<proteinExistence type="predicted"/>